<dbReference type="AlphaFoldDB" id="A0A671PD43"/>
<reference evidence="1" key="1">
    <citation type="submission" date="2025-08" db="UniProtKB">
        <authorList>
            <consortium name="Ensembl"/>
        </authorList>
    </citation>
    <scope>IDENTIFICATION</scope>
</reference>
<evidence type="ECO:0000313" key="1">
    <source>
        <dbReference type="Ensembl" id="ENSSANP00000056742.1"/>
    </source>
</evidence>
<proteinExistence type="predicted"/>
<organism evidence="1 2">
    <name type="scientific">Sinocyclocheilus anshuiensis</name>
    <dbReference type="NCBI Taxonomy" id="1608454"/>
    <lineage>
        <taxon>Eukaryota</taxon>
        <taxon>Metazoa</taxon>
        <taxon>Chordata</taxon>
        <taxon>Craniata</taxon>
        <taxon>Vertebrata</taxon>
        <taxon>Euteleostomi</taxon>
        <taxon>Actinopterygii</taxon>
        <taxon>Neopterygii</taxon>
        <taxon>Teleostei</taxon>
        <taxon>Ostariophysi</taxon>
        <taxon>Cypriniformes</taxon>
        <taxon>Cyprinidae</taxon>
        <taxon>Cyprininae</taxon>
        <taxon>Sinocyclocheilus</taxon>
    </lineage>
</organism>
<sequence>MGLRFARSIGIMLGRPSSDIGSFITSPISTRPNGVIFALLTSNMRVLALHPLIQTVADIPGRNVAIDKPRSPLFDMDTRPIF</sequence>
<accession>A0A671PD43</accession>
<reference evidence="1" key="2">
    <citation type="submission" date="2025-09" db="UniProtKB">
        <authorList>
            <consortium name="Ensembl"/>
        </authorList>
    </citation>
    <scope>IDENTIFICATION</scope>
</reference>
<dbReference type="Ensembl" id="ENSSANT00000060388.1">
    <property type="protein sequence ID" value="ENSSANP00000056742.1"/>
    <property type="gene ID" value="ENSSANG00000028460.1"/>
</dbReference>
<keyword evidence="2" id="KW-1185">Reference proteome</keyword>
<evidence type="ECO:0000313" key="2">
    <source>
        <dbReference type="Proteomes" id="UP000472260"/>
    </source>
</evidence>
<protein>
    <submittedName>
        <fullName evidence="1">Uncharacterized protein</fullName>
    </submittedName>
</protein>
<name>A0A671PD43_9TELE</name>
<dbReference type="Proteomes" id="UP000472260">
    <property type="component" value="Unassembled WGS sequence"/>
</dbReference>